<evidence type="ECO:0000259" key="4">
    <source>
        <dbReference type="Pfam" id="PF03632"/>
    </source>
</evidence>
<dbReference type="InterPro" id="IPR017045">
    <property type="entry name" value="Malt_Pase/Glycosyl_Hdrlase"/>
</dbReference>
<dbReference type="InterPro" id="IPR037018">
    <property type="entry name" value="GH65_N"/>
</dbReference>
<dbReference type="RefSeq" id="WP_076204563.1">
    <property type="nucleotide sequence ID" value="NZ_CP019236.1"/>
</dbReference>
<dbReference type="Gene3D" id="2.70.98.40">
    <property type="entry name" value="Glycoside hydrolase, family 65, N-terminal domain"/>
    <property type="match status" value="1"/>
</dbReference>
<accession>A0A1P8K3L4</accession>
<evidence type="ECO:0000313" key="7">
    <source>
        <dbReference type="EMBL" id="APW40531.1"/>
    </source>
</evidence>
<proteinExistence type="inferred from homology"/>
<comment type="similarity">
    <text evidence="1">Belongs to the glycosyl hydrolase 65 family.</text>
</comment>
<dbReference type="Pfam" id="PF03633">
    <property type="entry name" value="Glyco_hydro_65C"/>
    <property type="match status" value="1"/>
</dbReference>
<dbReference type="GO" id="GO:0016757">
    <property type="term" value="F:glycosyltransferase activity"/>
    <property type="evidence" value="ECO:0007669"/>
    <property type="project" value="UniProtKB-ARBA"/>
</dbReference>
<evidence type="ECO:0000256" key="1">
    <source>
        <dbReference type="ARBA" id="ARBA00006768"/>
    </source>
</evidence>
<name>A0A1P8K3L4_9BURK</name>
<dbReference type="InterPro" id="IPR005196">
    <property type="entry name" value="Glyco_hydro_65_N"/>
</dbReference>
<gene>
    <name evidence="7" type="ORF">RD110_07355</name>
</gene>
<dbReference type="Gene3D" id="1.50.10.10">
    <property type="match status" value="1"/>
</dbReference>
<dbReference type="GO" id="GO:0030246">
    <property type="term" value="F:carbohydrate binding"/>
    <property type="evidence" value="ECO:0007669"/>
    <property type="project" value="InterPro"/>
</dbReference>
<feature type="active site" description="Proton donor" evidence="2">
    <location>
        <position position="504"/>
    </location>
</feature>
<feature type="domain" description="Glycoside hydrolase family 65 central catalytic" evidence="4">
    <location>
        <begin position="335"/>
        <end position="703"/>
    </location>
</feature>
<feature type="binding site" evidence="3">
    <location>
        <begin position="369"/>
        <end position="370"/>
    </location>
    <ligand>
        <name>substrate</name>
    </ligand>
</feature>
<protein>
    <recommendedName>
        <fullName evidence="9">Family 65 glycosyl hydrolase</fullName>
    </recommendedName>
</protein>
<feature type="domain" description="Glycoside hydrolase family 65 C-terminal" evidence="5">
    <location>
        <begin position="713"/>
        <end position="774"/>
    </location>
</feature>
<dbReference type="STRING" id="1842727.RD110_07355"/>
<dbReference type="InterPro" id="IPR012341">
    <property type="entry name" value="6hp_glycosidase-like_sf"/>
</dbReference>
<evidence type="ECO:0008006" key="9">
    <source>
        <dbReference type="Google" id="ProtNLM"/>
    </source>
</evidence>
<dbReference type="PANTHER" id="PTHR11051:SF13">
    <property type="entry name" value="GLYCOSYL TRANSFERASE"/>
    <property type="match status" value="1"/>
</dbReference>
<sequence length="785" mass="87720">MSESFSAALETAPWSLRETRPDAASAALHETLFCLGNGRIGVRGAHEEGACWPGTEQDAIYVNGFYDTEDIRYPENGYGLARTNQFIVSLPNAKAVHWWIDDEFFDPQTGRIEDYARTLHFDAGLLTRCFVWVSPRGRRVAVNSTRLVSFERQTVFALRYELRPLDGPAVVAVESFIDASSREIMGSDDPRVGSAHAANALEPVAMARSPGRTVLTQRTRRSGLVVVSAQQSQARCERQGMVASEDCGGPLSPGQRFSVRLEKGESLQLDKVVALVTSGATPVDELADQADTQLRLAVEAGFDRLCEEQRHFLDRFWREADVQIDGDPALQQGLRFNQLHLLQSVGRDGRSNVAAKGVTGSGYDGHYFWDTEIYVFPVMLYTQPAIARKLLEFRYHTLDAARARARDLAHPRGALYPWRTIAGEECSSYFPAGTAQVHINADIAYAVKSYWEVTGDDDFMLQHGAEMVFETARIWLGLGHFEVRKEAGLPARRFCIYTVTGPDEYTALVNNNFYTNAMARMHLAFAVEVFDWLARRHPATLAVLHDRITLVADEPPAWRDAAEHMYLPYDAALGVHPQDDSFTAKPAWADSGFDGARRPLLLHYHALVIYRHRVCKQADVVLALLLLGHEFGIEEKRRDFDYYEPLTTHDSSLSRCIFGIVASEVGYADKAYAYFADGARTDLDDHHGNTRHGVHTAAMAGAWLGVVAGFAGLRMRRSVAAFSPTLPPGWQRYAFKLRLGQAQLQVEVQAHGCRYRLVDGESLRLVHRGEELVLTRAEPERTMPL</sequence>
<evidence type="ECO:0000256" key="3">
    <source>
        <dbReference type="PIRSR" id="PIRSR036289-51"/>
    </source>
</evidence>
<evidence type="ECO:0000259" key="6">
    <source>
        <dbReference type="Pfam" id="PF03636"/>
    </source>
</evidence>
<dbReference type="SUPFAM" id="SSF74650">
    <property type="entry name" value="Galactose mutarotase-like"/>
    <property type="match status" value="1"/>
</dbReference>
<dbReference type="PANTHER" id="PTHR11051">
    <property type="entry name" value="GLYCOSYL HYDROLASE-RELATED"/>
    <property type="match status" value="1"/>
</dbReference>
<evidence type="ECO:0000313" key="8">
    <source>
        <dbReference type="Proteomes" id="UP000186609"/>
    </source>
</evidence>
<evidence type="ECO:0000259" key="5">
    <source>
        <dbReference type="Pfam" id="PF03633"/>
    </source>
</evidence>
<dbReference type="Gene3D" id="2.60.420.10">
    <property type="entry name" value="Maltose phosphorylase, domain 3"/>
    <property type="match status" value="1"/>
</dbReference>
<dbReference type="GO" id="GO:0005975">
    <property type="term" value="P:carbohydrate metabolic process"/>
    <property type="evidence" value="ECO:0007669"/>
    <property type="project" value="InterPro"/>
</dbReference>
<dbReference type="PIRSF" id="PIRSF036289">
    <property type="entry name" value="Glycosyl_hydrolase_malt_phosph"/>
    <property type="match status" value="1"/>
</dbReference>
<dbReference type="InterPro" id="IPR005195">
    <property type="entry name" value="Glyco_hydro_65_M"/>
</dbReference>
<dbReference type="Proteomes" id="UP000186609">
    <property type="component" value="Chromosome"/>
</dbReference>
<dbReference type="Pfam" id="PF03636">
    <property type="entry name" value="Glyco_hydro_65N"/>
    <property type="match status" value="1"/>
</dbReference>
<dbReference type="EMBL" id="CP019236">
    <property type="protein sequence ID" value="APW40531.1"/>
    <property type="molecule type" value="Genomic_DNA"/>
</dbReference>
<dbReference type="InterPro" id="IPR011013">
    <property type="entry name" value="Gal_mutarotase_sf_dom"/>
</dbReference>
<dbReference type="InterPro" id="IPR008928">
    <property type="entry name" value="6-hairpin_glycosidase_sf"/>
</dbReference>
<dbReference type="KEGG" id="rhy:RD110_07355"/>
<feature type="domain" description="Glycoside hydrolase family 65 N-terminal" evidence="6">
    <location>
        <begin position="18"/>
        <end position="278"/>
    </location>
</feature>
<dbReference type="Pfam" id="PF03632">
    <property type="entry name" value="Glyco_hydro_65m"/>
    <property type="match status" value="1"/>
</dbReference>
<dbReference type="GO" id="GO:0004553">
    <property type="term" value="F:hydrolase activity, hydrolyzing O-glycosyl compounds"/>
    <property type="evidence" value="ECO:0007669"/>
    <property type="project" value="TreeGrafter"/>
</dbReference>
<organism evidence="7 8">
    <name type="scientific">Rhodoferax koreensis</name>
    <dbReference type="NCBI Taxonomy" id="1842727"/>
    <lineage>
        <taxon>Bacteria</taxon>
        <taxon>Pseudomonadati</taxon>
        <taxon>Pseudomonadota</taxon>
        <taxon>Betaproteobacteria</taxon>
        <taxon>Burkholderiales</taxon>
        <taxon>Comamonadaceae</taxon>
        <taxon>Rhodoferax</taxon>
    </lineage>
</organism>
<dbReference type="AlphaFoldDB" id="A0A1P8K3L4"/>
<evidence type="ECO:0000256" key="2">
    <source>
        <dbReference type="PIRSR" id="PIRSR036289-50"/>
    </source>
</evidence>
<reference evidence="7 8" key="1">
    <citation type="submission" date="2017-01" db="EMBL/GenBank/DDBJ databases">
        <authorList>
            <person name="Mah S.A."/>
            <person name="Swanson W.J."/>
            <person name="Moy G.W."/>
            <person name="Vacquier V.D."/>
        </authorList>
    </citation>
    <scope>NUCLEOTIDE SEQUENCE [LARGE SCALE GENOMIC DNA]</scope>
    <source>
        <strain evidence="7 8">DCY110</strain>
    </source>
</reference>
<dbReference type="InterPro" id="IPR005194">
    <property type="entry name" value="Glyco_hydro_65_C"/>
</dbReference>
<dbReference type="SUPFAM" id="SSF48208">
    <property type="entry name" value="Six-hairpin glycosidases"/>
    <property type="match status" value="1"/>
</dbReference>
<feature type="binding site" evidence="3">
    <location>
        <begin position="616"/>
        <end position="617"/>
    </location>
    <ligand>
        <name>substrate</name>
    </ligand>
</feature>
<keyword evidence="8" id="KW-1185">Reference proteome</keyword>